<comment type="caution">
    <text evidence="2">The sequence shown here is derived from an EMBL/GenBank/DDBJ whole genome shotgun (WGS) entry which is preliminary data.</text>
</comment>
<organism evidence="2 3">
    <name type="scientific">Coprococcus comes ATCC 27758</name>
    <dbReference type="NCBI Taxonomy" id="470146"/>
    <lineage>
        <taxon>Bacteria</taxon>
        <taxon>Bacillati</taxon>
        <taxon>Bacillota</taxon>
        <taxon>Clostridia</taxon>
        <taxon>Lachnospirales</taxon>
        <taxon>Lachnospiraceae</taxon>
        <taxon>Coprococcus</taxon>
    </lineage>
</organism>
<reference evidence="2 3" key="1">
    <citation type="submission" date="2009-02" db="EMBL/GenBank/DDBJ databases">
        <authorList>
            <person name="Fulton L."/>
            <person name="Clifton S."/>
            <person name="Fulton B."/>
            <person name="Xu J."/>
            <person name="Minx P."/>
            <person name="Pepin K.H."/>
            <person name="Johnson M."/>
            <person name="Bhonagiri V."/>
            <person name="Nash W.E."/>
            <person name="Mardis E.R."/>
            <person name="Wilson R.K."/>
        </authorList>
    </citation>
    <scope>NUCLEOTIDE SEQUENCE [LARGE SCALE GENOMIC DNA]</scope>
    <source>
        <strain evidence="2 3">ATCC 27758</strain>
    </source>
</reference>
<dbReference type="Pfam" id="PF00882">
    <property type="entry name" value="Zn_dep_PLPC"/>
    <property type="match status" value="1"/>
</dbReference>
<evidence type="ECO:0000259" key="1">
    <source>
        <dbReference type="Pfam" id="PF00882"/>
    </source>
</evidence>
<dbReference type="HOGENOM" id="CLU_064046_1_0_9"/>
<proteinExistence type="predicted"/>
<dbReference type="EMBL" id="ABVR01000035">
    <property type="protein sequence ID" value="EEG91075.1"/>
    <property type="molecule type" value="Genomic_DNA"/>
</dbReference>
<accession>C0B6D5</accession>
<dbReference type="AlphaFoldDB" id="C0B6D5"/>
<gene>
    <name evidence="2" type="ORF">COPCOM_00707</name>
</gene>
<sequence>MSQATALGAKMCQGTFFFTKPLYKLYRSKIEPAKRNVYNKIMIPGSRGQKSSCKQACIGFLTFCPDIIIKYVSEEEGWDNMPSTYAHYIFGQQIRGRLSGYERKVIDKYPELFNIGLHGPDILFYYRPLGKNKVNQLGKRIHNESGAKFFAHAAKALHTHDQYEKHLAYVYGVLCHFALDEICHGYVEQAVKETGLAHIAVEGELDRKLMIMNGENPVSRRLTGHIVPSMKNAIIIKDFYRGITAKEVKKALNGMVFYDRILVCPSKIKRMALYAALKVAGLYYDFHGFIIKYHENESCREQIRKLLHLYEKAVPLADKLICEYKPFLEGNATLDSVYAYTFGSQFPGEEDTLNENKIDKTGEKLDTL</sequence>
<name>C0B6D5_9FIRM</name>
<dbReference type="Proteomes" id="UP000003793">
    <property type="component" value="Unassembled WGS sequence"/>
</dbReference>
<evidence type="ECO:0000313" key="2">
    <source>
        <dbReference type="EMBL" id="EEG91075.1"/>
    </source>
</evidence>
<dbReference type="InterPro" id="IPR029002">
    <property type="entry name" value="PLPC/GPLD1"/>
</dbReference>
<feature type="domain" description="Phospholipase C/D" evidence="1">
    <location>
        <begin position="87"/>
        <end position="211"/>
    </location>
</feature>
<evidence type="ECO:0000313" key="3">
    <source>
        <dbReference type="Proteomes" id="UP000003793"/>
    </source>
</evidence>
<reference evidence="2 3" key="2">
    <citation type="submission" date="2009-03" db="EMBL/GenBank/DDBJ databases">
        <title>Draft genome sequence of Coprococcus comes (ATCC 27758).</title>
        <authorList>
            <person name="Sudarsanam P."/>
            <person name="Ley R."/>
            <person name="Guruge J."/>
            <person name="Turnbaugh P.J."/>
            <person name="Mahowald M."/>
            <person name="Liep D."/>
            <person name="Gordon J."/>
        </authorList>
    </citation>
    <scope>NUCLEOTIDE SEQUENCE [LARGE SCALE GENOMIC DNA]</scope>
    <source>
        <strain evidence="2 3">ATCC 27758</strain>
    </source>
</reference>
<protein>
    <recommendedName>
        <fullName evidence="1">Phospholipase C/D domain-containing protein</fullName>
    </recommendedName>
</protein>